<protein>
    <recommendedName>
        <fullName evidence="1">Reverse transcriptase domain-containing protein</fullName>
    </recommendedName>
</protein>
<evidence type="ECO:0000313" key="3">
    <source>
        <dbReference type="EMBL" id="CAF4050427.1"/>
    </source>
</evidence>
<evidence type="ECO:0000259" key="1">
    <source>
        <dbReference type="PROSITE" id="PS50878"/>
    </source>
</evidence>
<dbReference type="PANTHER" id="PTHR33332">
    <property type="entry name" value="REVERSE TRANSCRIPTASE DOMAIN-CONTAINING PROTEIN"/>
    <property type="match status" value="1"/>
</dbReference>
<accession>A0A8S2EPY2</accession>
<dbReference type="SUPFAM" id="SSF56672">
    <property type="entry name" value="DNA/RNA polymerases"/>
    <property type="match status" value="1"/>
</dbReference>
<feature type="domain" description="Reverse transcriptase" evidence="1">
    <location>
        <begin position="175"/>
        <end position="367"/>
    </location>
</feature>
<dbReference type="EMBL" id="CAJOBA010037866">
    <property type="protein sequence ID" value="CAF4050427.1"/>
    <property type="molecule type" value="Genomic_DNA"/>
</dbReference>
<gene>
    <name evidence="2" type="ORF">OVA965_LOCUS25909</name>
    <name evidence="3" type="ORF">TMI583_LOCUS26642</name>
</gene>
<dbReference type="Pfam" id="PF00078">
    <property type="entry name" value="RVT_1"/>
    <property type="match status" value="1"/>
</dbReference>
<name>A0A8S2EPY2_9BILA</name>
<evidence type="ECO:0000313" key="2">
    <source>
        <dbReference type="EMBL" id="CAF1242890.1"/>
    </source>
</evidence>
<dbReference type="EMBL" id="CAJNOK010016316">
    <property type="protein sequence ID" value="CAF1242890.1"/>
    <property type="molecule type" value="Genomic_DNA"/>
</dbReference>
<organism evidence="2 4">
    <name type="scientific">Didymodactylos carnosus</name>
    <dbReference type="NCBI Taxonomy" id="1234261"/>
    <lineage>
        <taxon>Eukaryota</taxon>
        <taxon>Metazoa</taxon>
        <taxon>Spiralia</taxon>
        <taxon>Gnathifera</taxon>
        <taxon>Rotifera</taxon>
        <taxon>Eurotatoria</taxon>
        <taxon>Bdelloidea</taxon>
        <taxon>Philodinida</taxon>
        <taxon>Philodinidae</taxon>
        <taxon>Didymodactylos</taxon>
    </lineage>
</organism>
<comment type="caution">
    <text evidence="2">The sequence shown here is derived from an EMBL/GenBank/DDBJ whole genome shotgun (WGS) entry which is preliminary data.</text>
</comment>
<dbReference type="Proteomes" id="UP000677228">
    <property type="component" value="Unassembled WGS sequence"/>
</dbReference>
<dbReference type="PROSITE" id="PS50878">
    <property type="entry name" value="RT_POL"/>
    <property type="match status" value="1"/>
</dbReference>
<dbReference type="Proteomes" id="UP000682733">
    <property type="component" value="Unassembled WGS sequence"/>
</dbReference>
<evidence type="ECO:0000313" key="4">
    <source>
        <dbReference type="Proteomes" id="UP000677228"/>
    </source>
</evidence>
<proteinExistence type="predicted"/>
<dbReference type="InterPro" id="IPR000477">
    <property type="entry name" value="RT_dom"/>
</dbReference>
<sequence>MVSMEMPKEKAIAFQSCTTSTLHEIQDISYCQKPSTAYSQLLNDDGSFDDSNVPSSVSTTVRDKDQVYNLRKSIVDISLKDHFQLMNKKASSEPGGFILSLTVHRGSSPMIILSSPDHEEELLNRCVKQQKTGINFNHVWSNLDSLSPRLRYLCTFNTLYKQITSEIQLIATGSEDESGLYKPISLHLPDTTHVLCTHRSNYRPITLLKALSKIPERARDSTTYLLLDVINQINSGVKEDKFVSSALLDFKKAFDNVNHECLLLKLYKKGVGGQALLWIENYLKDRTVQTTLDGCTSKKCSVTKGVPQGSILGPLLFLVYIDDITNDIESNIRLFADDVILFNHKKDPLESITILNRDLKKVQEWSE</sequence>
<dbReference type="AlphaFoldDB" id="A0A8S2EPY2"/>
<reference evidence="2" key="1">
    <citation type="submission" date="2021-02" db="EMBL/GenBank/DDBJ databases">
        <authorList>
            <person name="Nowell W R."/>
        </authorList>
    </citation>
    <scope>NUCLEOTIDE SEQUENCE</scope>
</reference>
<dbReference type="InterPro" id="IPR043502">
    <property type="entry name" value="DNA/RNA_pol_sf"/>
</dbReference>
<feature type="non-terminal residue" evidence="2">
    <location>
        <position position="1"/>
    </location>
</feature>